<comment type="similarity">
    <text evidence="1">Belongs to the ABC transporter superfamily.</text>
</comment>
<dbReference type="EMBL" id="ACVI01000147">
    <property type="protein sequence ID" value="EET84558.1"/>
    <property type="molecule type" value="Genomic_DNA"/>
</dbReference>
<keyword evidence="3" id="KW-0547">Nucleotide-binding</keyword>
<evidence type="ECO:0000259" key="5">
    <source>
        <dbReference type="PROSITE" id="PS50893"/>
    </source>
</evidence>
<dbReference type="GO" id="GO:0016887">
    <property type="term" value="F:ATP hydrolysis activity"/>
    <property type="evidence" value="ECO:0007669"/>
    <property type="project" value="InterPro"/>
</dbReference>
<dbReference type="SUPFAM" id="SSF52540">
    <property type="entry name" value="P-loop containing nucleoside triphosphate hydrolases"/>
    <property type="match status" value="1"/>
</dbReference>
<evidence type="ECO:0000256" key="4">
    <source>
        <dbReference type="ARBA" id="ARBA00022840"/>
    </source>
</evidence>
<organism evidence="6 7">
    <name type="scientific">Clostridium carboxidivorans P7</name>
    <dbReference type="NCBI Taxonomy" id="536227"/>
    <lineage>
        <taxon>Bacteria</taxon>
        <taxon>Bacillati</taxon>
        <taxon>Bacillota</taxon>
        <taxon>Clostridia</taxon>
        <taxon>Eubacteriales</taxon>
        <taxon>Clostridiaceae</taxon>
        <taxon>Clostridium</taxon>
    </lineage>
</organism>
<dbReference type="PROSITE" id="PS50893">
    <property type="entry name" value="ABC_TRANSPORTER_2"/>
    <property type="match status" value="1"/>
</dbReference>
<dbReference type="InterPro" id="IPR027417">
    <property type="entry name" value="P-loop_NTPase"/>
</dbReference>
<dbReference type="Gene3D" id="3.40.50.300">
    <property type="entry name" value="P-loop containing nucleotide triphosphate hydrolases"/>
    <property type="match status" value="1"/>
</dbReference>
<dbReference type="eggNOG" id="COG1131">
    <property type="taxonomic scope" value="Bacteria"/>
</dbReference>
<dbReference type="GO" id="GO:0005524">
    <property type="term" value="F:ATP binding"/>
    <property type="evidence" value="ECO:0007669"/>
    <property type="project" value="UniProtKB-KW"/>
</dbReference>
<evidence type="ECO:0000313" key="7">
    <source>
        <dbReference type="Proteomes" id="UP000004198"/>
    </source>
</evidence>
<dbReference type="AlphaFoldDB" id="C6Q1R5"/>
<dbReference type="RefSeq" id="WP_007063867.1">
    <property type="nucleotide sequence ID" value="NZ_ACVI01000147.1"/>
</dbReference>
<dbReference type="Pfam" id="PF00005">
    <property type="entry name" value="ABC_tran"/>
    <property type="match status" value="1"/>
</dbReference>
<dbReference type="InterPro" id="IPR003593">
    <property type="entry name" value="AAA+_ATPase"/>
</dbReference>
<protein>
    <submittedName>
        <fullName evidence="6">ABC transporter related protein</fullName>
    </submittedName>
</protein>
<dbReference type="Proteomes" id="UP000004198">
    <property type="component" value="Unassembled WGS sequence"/>
</dbReference>
<evidence type="ECO:0000256" key="3">
    <source>
        <dbReference type="ARBA" id="ARBA00022741"/>
    </source>
</evidence>
<keyword evidence="7" id="KW-1185">Reference proteome</keyword>
<dbReference type="KEGG" id="cck:Ccar_00055"/>
<keyword evidence="2" id="KW-0813">Transport</keyword>
<evidence type="ECO:0000256" key="1">
    <source>
        <dbReference type="ARBA" id="ARBA00005417"/>
    </source>
</evidence>
<dbReference type="PANTHER" id="PTHR43335">
    <property type="entry name" value="ABC TRANSPORTER, ATP-BINDING PROTEIN"/>
    <property type="match status" value="1"/>
</dbReference>
<dbReference type="PANTHER" id="PTHR43335:SF4">
    <property type="entry name" value="ABC TRANSPORTER, ATP-BINDING PROTEIN"/>
    <property type="match status" value="1"/>
</dbReference>
<dbReference type="PROSITE" id="PS00211">
    <property type="entry name" value="ABC_TRANSPORTER_1"/>
    <property type="match status" value="1"/>
</dbReference>
<feature type="domain" description="ABC transporter" evidence="5">
    <location>
        <begin position="4"/>
        <end position="232"/>
    </location>
</feature>
<sequence>MKVLEVSNLHKKFVKKEIIKGVDFFIEEGEIFGLLGPNGIGKTTVIKMIVGFLNADEGSILIMGKDIEKDRVEALKNLTAIVENPEMYPYLSGMENLKQIARMDKRIKKSDIEEAVNMVGLTKRINDKVKTYSLGMKQRLGLAQAIMSNPKLIILDEPTNGLDPTGIIALRNTLKNLARERKISILISSHILSEVQLICHRVVFMEDGQTKLMRTLNSDNDKKEDRVIIVSNDKESCKKVLKTMECIHNISYKDGKLIALTDENSTPKIINKLCAESVEISEIYKKYETVEEMYMDVVNEVKLSS</sequence>
<reference evidence="6 7" key="1">
    <citation type="submission" date="2009-06" db="EMBL/GenBank/DDBJ databases">
        <title>The draft genome of Clostridium carboxidivorans P7.</title>
        <authorList>
            <consortium name="US DOE Joint Genome Institute (JGI-PGF)"/>
            <person name="Lucas S."/>
            <person name="Copeland A."/>
            <person name="Lapidus A."/>
            <person name="Glavina del Rio T."/>
            <person name="Tice H."/>
            <person name="Bruce D."/>
            <person name="Goodwin L."/>
            <person name="Pitluck S."/>
            <person name="Larimer F."/>
            <person name="Land M.L."/>
            <person name="Hauser L."/>
            <person name="Hemme C.L."/>
        </authorList>
    </citation>
    <scope>NUCLEOTIDE SEQUENCE [LARGE SCALE GENOMIC DNA]</scope>
    <source>
        <strain evidence="6 7">P7</strain>
    </source>
</reference>
<evidence type="ECO:0000256" key="2">
    <source>
        <dbReference type="ARBA" id="ARBA00022448"/>
    </source>
</evidence>
<keyword evidence="4" id="KW-0067">ATP-binding</keyword>
<dbReference type="PATRIC" id="fig|536227.13.peg.35"/>
<dbReference type="STRING" id="536227.Ccar_00055"/>
<comment type="caution">
    <text evidence="6">The sequence shown here is derived from an EMBL/GenBank/DDBJ whole genome shotgun (WGS) entry which is preliminary data.</text>
</comment>
<name>C6Q1R5_9CLOT</name>
<accession>C6Q1R5</accession>
<evidence type="ECO:0000313" key="6">
    <source>
        <dbReference type="EMBL" id="EET84558.1"/>
    </source>
</evidence>
<dbReference type="SMART" id="SM00382">
    <property type="entry name" value="AAA"/>
    <property type="match status" value="1"/>
</dbReference>
<dbReference type="InterPro" id="IPR003439">
    <property type="entry name" value="ABC_transporter-like_ATP-bd"/>
</dbReference>
<gene>
    <name evidence="6" type="ORF">CcarbDRAFT_4983</name>
</gene>
<proteinExistence type="inferred from homology"/>
<dbReference type="InterPro" id="IPR017871">
    <property type="entry name" value="ABC_transporter-like_CS"/>
</dbReference>